<dbReference type="OrthoDB" id="2147163at2759"/>
<organism evidence="2 3">
    <name type="scientific">Pseudallescheria apiosperma</name>
    <name type="common">Scedosporium apiospermum</name>
    <dbReference type="NCBI Taxonomy" id="563466"/>
    <lineage>
        <taxon>Eukaryota</taxon>
        <taxon>Fungi</taxon>
        <taxon>Dikarya</taxon>
        <taxon>Ascomycota</taxon>
        <taxon>Pezizomycotina</taxon>
        <taxon>Sordariomycetes</taxon>
        <taxon>Hypocreomycetidae</taxon>
        <taxon>Microascales</taxon>
        <taxon>Microascaceae</taxon>
        <taxon>Scedosporium</taxon>
    </lineage>
</organism>
<feature type="domain" description="Dienelactone hydrolase" evidence="1">
    <location>
        <begin position="38"/>
        <end position="254"/>
    </location>
</feature>
<dbReference type="InterPro" id="IPR029058">
    <property type="entry name" value="AB_hydrolase_fold"/>
</dbReference>
<dbReference type="InterPro" id="IPR002925">
    <property type="entry name" value="Dienelactn_hydro"/>
</dbReference>
<dbReference type="HOGENOM" id="CLU_054590_0_0_1"/>
<evidence type="ECO:0000313" key="3">
    <source>
        <dbReference type="Proteomes" id="UP000028545"/>
    </source>
</evidence>
<comment type="caution">
    <text evidence="2">The sequence shown here is derived from an EMBL/GenBank/DDBJ whole genome shotgun (WGS) entry which is preliminary data.</text>
</comment>
<dbReference type="GO" id="GO:0016787">
    <property type="term" value="F:hydrolase activity"/>
    <property type="evidence" value="ECO:0007669"/>
    <property type="project" value="InterPro"/>
</dbReference>
<dbReference type="Proteomes" id="UP000028545">
    <property type="component" value="Unassembled WGS sequence"/>
</dbReference>
<gene>
    <name evidence="2" type="ORF">SAPIO_CDS9931</name>
</gene>
<dbReference type="Gene3D" id="3.40.50.1820">
    <property type="entry name" value="alpha/beta hydrolase"/>
    <property type="match status" value="1"/>
</dbReference>
<evidence type="ECO:0000259" key="1">
    <source>
        <dbReference type="Pfam" id="PF01738"/>
    </source>
</evidence>
<protein>
    <recommendedName>
        <fullName evidence="1">Dienelactone hydrolase domain-containing protein</fullName>
    </recommendedName>
</protein>
<proteinExistence type="predicted"/>
<accession>A0A084FVZ7</accession>
<dbReference type="Pfam" id="PF01738">
    <property type="entry name" value="DLH"/>
    <property type="match status" value="1"/>
</dbReference>
<dbReference type="PANTHER" id="PTHR47668:SF1">
    <property type="entry name" value="DIENELACTONE HYDROLASE DOMAIN-CONTAINING PROTEIN-RELATED"/>
    <property type="match status" value="1"/>
</dbReference>
<dbReference type="PANTHER" id="PTHR47668">
    <property type="entry name" value="DIENELACTONE HYDROLASE FAMILY PROTEIN (AFU_ORTHOLOGUE AFUA_6G01940)"/>
    <property type="match status" value="1"/>
</dbReference>
<sequence>MSSFPPASHPSAACCSIPPVVSTGYQEKGSYEEVGGLKSYAVGPQDAEKGIVVIYDIFGYFPQTIQGADILATSDEKQKYRVFIPDWFKGSPADISWYPPTDDDKKHKLGTWFSKNGFSETVPKVPGYLDSLKEKYPNIKSWAIIGYCWGGKVVTLVTSDPNTPFKAGVACHPAFLDPKDAPNVRVPIAVLASKDEDAADVKKFTHDLKVDHHVETFHDQIHGWMAARADLEDARVVEEYKRGYETVLKFLGKHL</sequence>
<dbReference type="EMBL" id="JOWA01000154">
    <property type="protein sequence ID" value="KEZ39259.1"/>
    <property type="molecule type" value="Genomic_DNA"/>
</dbReference>
<keyword evidence="3" id="KW-1185">Reference proteome</keyword>
<dbReference type="KEGG" id="sapo:SAPIO_CDS9931"/>
<dbReference type="AlphaFoldDB" id="A0A084FVZ7"/>
<evidence type="ECO:0000313" key="2">
    <source>
        <dbReference type="EMBL" id="KEZ39259.1"/>
    </source>
</evidence>
<dbReference type="SUPFAM" id="SSF53474">
    <property type="entry name" value="alpha/beta-Hydrolases"/>
    <property type="match status" value="1"/>
</dbReference>
<dbReference type="GeneID" id="27729003"/>
<reference evidence="2 3" key="1">
    <citation type="journal article" date="2014" name="Genome Announc.">
        <title>Draft genome sequence of the pathogenic fungus Scedosporium apiospermum.</title>
        <authorList>
            <person name="Vandeputte P."/>
            <person name="Ghamrawi S."/>
            <person name="Rechenmann M."/>
            <person name="Iltis A."/>
            <person name="Giraud S."/>
            <person name="Fleury M."/>
            <person name="Thornton C."/>
            <person name="Delhaes L."/>
            <person name="Meyer W."/>
            <person name="Papon N."/>
            <person name="Bouchara J.P."/>
        </authorList>
    </citation>
    <scope>NUCLEOTIDE SEQUENCE [LARGE SCALE GENOMIC DNA]</scope>
    <source>
        <strain evidence="2 3">IHEM 14462</strain>
    </source>
</reference>
<dbReference type="OMA" id="PTEWYPP"/>
<dbReference type="RefSeq" id="XP_016639058.1">
    <property type="nucleotide sequence ID" value="XM_016791214.1"/>
</dbReference>
<name>A0A084FVZ7_PSEDA</name>
<dbReference type="VEuPathDB" id="FungiDB:SAPIO_CDS9931"/>